<feature type="region of interest" description="Disordered" evidence="7">
    <location>
        <begin position="311"/>
        <end position="332"/>
    </location>
</feature>
<name>A0ABY8U511_TETOB</name>
<dbReference type="PROSITE" id="PS51883">
    <property type="entry name" value="OBG"/>
    <property type="match status" value="1"/>
</dbReference>
<dbReference type="InterPro" id="IPR027417">
    <property type="entry name" value="P-loop_NTPase"/>
</dbReference>
<feature type="domain" description="OCT" evidence="10">
    <location>
        <begin position="734"/>
        <end position="819"/>
    </location>
</feature>
<keyword evidence="5" id="KW-0460">Magnesium</keyword>
<dbReference type="InterPro" id="IPR006074">
    <property type="entry name" value="GTP1-OBG_CS"/>
</dbReference>
<dbReference type="InterPro" id="IPR006073">
    <property type="entry name" value="GTP-bd"/>
</dbReference>
<dbReference type="InterPro" id="IPR006169">
    <property type="entry name" value="GTP1_OBG_dom"/>
</dbReference>
<dbReference type="PRINTS" id="PR00326">
    <property type="entry name" value="GTP1OBG"/>
</dbReference>
<keyword evidence="6" id="KW-0342">GTP-binding</keyword>
<feature type="domain" description="Obg" evidence="11">
    <location>
        <begin position="377"/>
        <end position="538"/>
    </location>
</feature>
<dbReference type="Pfam" id="PF09269">
    <property type="entry name" value="DUF1967"/>
    <property type="match status" value="1"/>
</dbReference>
<proteinExistence type="inferred from homology"/>
<evidence type="ECO:0000256" key="1">
    <source>
        <dbReference type="ARBA" id="ARBA00001946"/>
    </source>
</evidence>
<dbReference type="InterPro" id="IPR014100">
    <property type="entry name" value="GTP-bd_Obg/CgtA"/>
</dbReference>
<feature type="transmembrane region" description="Helical" evidence="8">
    <location>
        <begin position="108"/>
        <end position="128"/>
    </location>
</feature>
<evidence type="ECO:0008006" key="14">
    <source>
        <dbReference type="Google" id="ProtNLM"/>
    </source>
</evidence>
<evidence type="ECO:0000256" key="5">
    <source>
        <dbReference type="ARBA" id="ARBA00022842"/>
    </source>
</evidence>
<reference evidence="12 13" key="1">
    <citation type="submission" date="2023-05" db="EMBL/GenBank/DDBJ databases">
        <title>A 100% complete, gapless, phased diploid assembly of the Scenedesmus obliquus UTEX 3031 genome.</title>
        <authorList>
            <person name="Biondi T.C."/>
            <person name="Hanschen E.R."/>
            <person name="Kwon T."/>
            <person name="Eng W."/>
            <person name="Kruse C.P.S."/>
            <person name="Koehler S.I."/>
            <person name="Kunde Y."/>
            <person name="Gleasner C.D."/>
            <person name="You Mak K.T."/>
            <person name="Polle J."/>
            <person name="Hovde B.T."/>
            <person name="Starkenburg S.R."/>
        </authorList>
    </citation>
    <scope>NUCLEOTIDE SEQUENCE [LARGE SCALE GENOMIC DNA]</scope>
    <source>
        <strain evidence="12 13">DOE0152z</strain>
    </source>
</reference>
<dbReference type="Gene3D" id="2.70.210.12">
    <property type="entry name" value="GTP1/OBG domain"/>
    <property type="match status" value="1"/>
</dbReference>
<dbReference type="Pfam" id="PF01018">
    <property type="entry name" value="GTP1_OBG"/>
    <property type="match status" value="1"/>
</dbReference>
<keyword evidence="8" id="KW-0472">Membrane</keyword>
<evidence type="ECO:0000313" key="13">
    <source>
        <dbReference type="Proteomes" id="UP001244341"/>
    </source>
</evidence>
<evidence type="ECO:0000259" key="10">
    <source>
        <dbReference type="PROSITE" id="PS51881"/>
    </source>
</evidence>
<comment type="similarity">
    <text evidence="2">Belongs to the TRAFAC class OBG-HflX-like GTPase superfamily. OBG GTPase family.</text>
</comment>
<dbReference type="PANTHER" id="PTHR11702:SF44">
    <property type="entry name" value="GTP-BINDING PROTEIN OBGC, CHLOROPLASTIC"/>
    <property type="match status" value="1"/>
</dbReference>
<feature type="compositionally biased region" description="Low complexity" evidence="7">
    <location>
        <begin position="40"/>
        <end position="61"/>
    </location>
</feature>
<keyword evidence="3" id="KW-0479">Metal-binding</keyword>
<dbReference type="InterPro" id="IPR031167">
    <property type="entry name" value="G_OBG"/>
</dbReference>
<evidence type="ECO:0000256" key="6">
    <source>
        <dbReference type="ARBA" id="ARBA00023134"/>
    </source>
</evidence>
<sequence>MENYVRFENAASPQNSRVNSRSNSVQRHRFEAADSGSGSGSASSEPPSPQQQQQQLPALSERGSSWIAATSQSIWRRINPPPPVRYESQYLTLIPLSDSRLKPRRTKLIVSSLLLLAVMAVVGVFVLVPRGVSVGTIEVHSTKMTFNATTLTYRIILEADVPIFNPNYLKASVTGNVSVSFFDAEAGWSAVGPVTLAAREQPSVLAVKVDASNLPRKYTQVVYTHCFNFPRKLIFFLMGTFQASYLGYTTELPSIDTYFMLDCSGAKQLKGSEAQSMLSIAGNHSSGSSSGSGCCTLAWHVHADMYGRLTKKKRKKTSPAGGSNGSPDGIEVSFGAEDSSYGGMVMDDDDDDFDSFDPSSSGGGRMVGEKKKLPAIVRCFDTARIYVKSGDGGAGCVSFRREPYVEHGGPNGGNGGRGGHVWAVADEGLNSLLSFRNQAHYRGNCGYPGQGSFRDGGDGSDMYIRVPVGTIIRKKDAEEGEPPLAELLQPGQTALLMVGGRGGRGNHTFKTRLNTAPTIAEKGEAGGEAWLDLELKIVADVGIVGVPNAGKSTLLSVLSAARPKVANYPFTTLTPNLGVCEMDFRTTVFADVPGLLEGAHEGHGLGHAFLRHISRCRVLLHLLDGTSPDPIGDYKAIQLELELFNPALLDKPQVIAYNKVDLPDSGDYWEFVREYLVDEEGIDPQRLFPISAITGRGVREVVAAVRGVLDELGPAEVAPETNALNLTKVPRRFAPEVRIDKFEVDPDPQLLPGGTRLFYVRGEAIERFAQMTNWDYYEAVKRFQRVLEVSGINAALKEAGCKPGDTISLGEVGEFVYNDDQSEAATYGAWLDDMEARGRARQGSSKWPTPR</sequence>
<feature type="domain" description="OBG-type G" evidence="9">
    <location>
        <begin position="539"/>
        <end position="710"/>
    </location>
</feature>
<dbReference type="NCBIfam" id="NF008956">
    <property type="entry name" value="PRK12299.1"/>
    <property type="match status" value="1"/>
</dbReference>
<organism evidence="12 13">
    <name type="scientific">Tetradesmus obliquus</name>
    <name type="common">Green alga</name>
    <name type="synonym">Acutodesmus obliquus</name>
    <dbReference type="NCBI Taxonomy" id="3088"/>
    <lineage>
        <taxon>Eukaryota</taxon>
        <taxon>Viridiplantae</taxon>
        <taxon>Chlorophyta</taxon>
        <taxon>core chlorophytes</taxon>
        <taxon>Chlorophyceae</taxon>
        <taxon>CS clade</taxon>
        <taxon>Sphaeropleales</taxon>
        <taxon>Scenedesmaceae</taxon>
        <taxon>Tetradesmus</taxon>
    </lineage>
</organism>
<dbReference type="PROSITE" id="PS51710">
    <property type="entry name" value="G_OBG"/>
    <property type="match status" value="1"/>
</dbReference>
<dbReference type="PANTHER" id="PTHR11702">
    <property type="entry name" value="DEVELOPMENTALLY REGULATED GTP-BINDING PROTEIN-RELATED"/>
    <property type="match status" value="1"/>
</dbReference>
<dbReference type="NCBIfam" id="NF008955">
    <property type="entry name" value="PRK12297.1"/>
    <property type="match status" value="1"/>
</dbReference>
<evidence type="ECO:0000256" key="2">
    <source>
        <dbReference type="ARBA" id="ARBA00007699"/>
    </source>
</evidence>
<dbReference type="CDD" id="cd01898">
    <property type="entry name" value="Obg"/>
    <property type="match status" value="1"/>
</dbReference>
<dbReference type="Proteomes" id="UP001244341">
    <property type="component" value="Chromosome 7b"/>
</dbReference>
<dbReference type="SUPFAM" id="SSF102741">
    <property type="entry name" value="Obg GTP-binding protein C-terminal domain"/>
    <property type="match status" value="1"/>
</dbReference>
<accession>A0ABY8U511</accession>
<protein>
    <recommendedName>
        <fullName evidence="14">Obg family GTPase CgtA</fullName>
    </recommendedName>
</protein>
<dbReference type="SUPFAM" id="SSF82051">
    <property type="entry name" value="Obg GTP-binding protein N-terminal domain"/>
    <property type="match status" value="1"/>
</dbReference>
<comment type="cofactor">
    <cofactor evidence="1">
        <name>Mg(2+)</name>
        <dbReference type="ChEBI" id="CHEBI:18420"/>
    </cofactor>
</comment>
<gene>
    <name evidence="12" type="ORF">OEZ85_012997</name>
</gene>
<evidence type="ECO:0000259" key="11">
    <source>
        <dbReference type="PROSITE" id="PS51883"/>
    </source>
</evidence>
<dbReference type="NCBIfam" id="TIGR02729">
    <property type="entry name" value="Obg_CgtA"/>
    <property type="match status" value="1"/>
</dbReference>
<evidence type="ECO:0000256" key="7">
    <source>
        <dbReference type="SAM" id="MobiDB-lite"/>
    </source>
</evidence>
<keyword evidence="8" id="KW-1133">Transmembrane helix</keyword>
<evidence type="ECO:0000256" key="8">
    <source>
        <dbReference type="SAM" id="Phobius"/>
    </source>
</evidence>
<feature type="region of interest" description="Disordered" evidence="7">
    <location>
        <begin position="1"/>
        <end position="62"/>
    </location>
</feature>
<keyword evidence="8" id="KW-0812">Transmembrane</keyword>
<evidence type="ECO:0000313" key="12">
    <source>
        <dbReference type="EMBL" id="WIA16295.1"/>
    </source>
</evidence>
<dbReference type="Gene3D" id="3.40.50.300">
    <property type="entry name" value="P-loop containing nucleotide triphosphate hydrolases"/>
    <property type="match status" value="1"/>
</dbReference>
<evidence type="ECO:0000256" key="4">
    <source>
        <dbReference type="ARBA" id="ARBA00022741"/>
    </source>
</evidence>
<dbReference type="SUPFAM" id="SSF52540">
    <property type="entry name" value="P-loop containing nucleoside triphosphate hydrolases"/>
    <property type="match status" value="1"/>
</dbReference>
<dbReference type="InterPro" id="IPR045086">
    <property type="entry name" value="OBG_GTPase"/>
</dbReference>
<dbReference type="HAMAP" id="MF_01454">
    <property type="entry name" value="GTPase_Obg"/>
    <property type="match status" value="1"/>
</dbReference>
<feature type="compositionally biased region" description="Low complexity" evidence="7">
    <location>
        <begin position="14"/>
        <end position="25"/>
    </location>
</feature>
<dbReference type="PROSITE" id="PS51881">
    <property type="entry name" value="OCT"/>
    <property type="match status" value="1"/>
</dbReference>
<keyword evidence="13" id="KW-1185">Reference proteome</keyword>
<dbReference type="EMBL" id="CP126214">
    <property type="protein sequence ID" value="WIA16295.1"/>
    <property type="molecule type" value="Genomic_DNA"/>
</dbReference>
<dbReference type="PROSITE" id="PS00905">
    <property type="entry name" value="GTP1_OBG"/>
    <property type="match status" value="1"/>
</dbReference>
<dbReference type="InterPro" id="IPR015349">
    <property type="entry name" value="OCT_dom"/>
</dbReference>
<dbReference type="NCBIfam" id="TIGR03595">
    <property type="entry name" value="Obg_CgtA_exten"/>
    <property type="match status" value="1"/>
</dbReference>
<evidence type="ECO:0000259" key="9">
    <source>
        <dbReference type="PROSITE" id="PS51710"/>
    </source>
</evidence>
<dbReference type="Gene3D" id="3.30.300.350">
    <property type="entry name" value="GTP-binding protein OBG, C-terminal domain"/>
    <property type="match status" value="1"/>
</dbReference>
<keyword evidence="4" id="KW-0547">Nucleotide-binding</keyword>
<dbReference type="InterPro" id="IPR036346">
    <property type="entry name" value="GTP-bd_prot_GTP1/OBG_C_sf"/>
</dbReference>
<evidence type="ECO:0000256" key="3">
    <source>
        <dbReference type="ARBA" id="ARBA00022723"/>
    </source>
</evidence>
<dbReference type="Pfam" id="PF01926">
    <property type="entry name" value="MMR_HSR1"/>
    <property type="match status" value="1"/>
</dbReference>
<dbReference type="InterPro" id="IPR036726">
    <property type="entry name" value="GTP1_OBG_dom_sf"/>
</dbReference>